<dbReference type="RefSeq" id="WP_093148925.1">
    <property type="nucleotide sequence ID" value="NZ_FNBW01000003.1"/>
</dbReference>
<dbReference type="InterPro" id="IPR036412">
    <property type="entry name" value="HAD-like_sf"/>
</dbReference>
<sequence length="239" mass="26051">MRPDDFDAITFDVYGTLIDWEPSILARLRACVDSQGADGQGATPTDAELIDAFDRARAHYQMLSPARPYPRILELAIAYVAGEWGVRVDPGEQQAFGASVGEWPAYDDSVAALARLKERFMLGALTNMDDASFALSRARLDEPFEILVTAERAGAYKPSLRHFVLSLTDLAARGIPPHRVLHVAQSRRADVRPCNLLGQPVVHIDRSGKALGHTGFGAELAVPDATYPTMAAFVQAFVD</sequence>
<keyword evidence="3" id="KW-1185">Reference proteome</keyword>
<dbReference type="NCBIfam" id="TIGR01493">
    <property type="entry name" value="HAD-SF-IA-v2"/>
    <property type="match status" value="1"/>
</dbReference>
<dbReference type="InterPro" id="IPR023214">
    <property type="entry name" value="HAD_sf"/>
</dbReference>
<gene>
    <name evidence="2" type="ORF">SAMN05660686_01210</name>
</gene>
<organism evidence="2 3">
    <name type="scientific">Thalassobaculum litoreum DSM 18839</name>
    <dbReference type="NCBI Taxonomy" id="1123362"/>
    <lineage>
        <taxon>Bacteria</taxon>
        <taxon>Pseudomonadati</taxon>
        <taxon>Pseudomonadota</taxon>
        <taxon>Alphaproteobacteria</taxon>
        <taxon>Rhodospirillales</taxon>
        <taxon>Thalassobaculaceae</taxon>
        <taxon>Thalassobaculum</taxon>
    </lineage>
</organism>
<dbReference type="Pfam" id="PF00702">
    <property type="entry name" value="Hydrolase"/>
    <property type="match status" value="1"/>
</dbReference>
<keyword evidence="1 2" id="KW-0378">Hydrolase</keyword>
<evidence type="ECO:0000313" key="3">
    <source>
        <dbReference type="Proteomes" id="UP000198615"/>
    </source>
</evidence>
<dbReference type="OrthoDB" id="9785638at2"/>
<dbReference type="InterPro" id="IPR051540">
    <property type="entry name" value="S-2-haloacid_dehalogenase"/>
</dbReference>
<accession>A0A8G2BFM0</accession>
<dbReference type="InterPro" id="IPR006439">
    <property type="entry name" value="HAD-SF_hydro_IA"/>
</dbReference>
<evidence type="ECO:0000256" key="1">
    <source>
        <dbReference type="ARBA" id="ARBA00022801"/>
    </source>
</evidence>
<dbReference type="Gene3D" id="3.40.50.1000">
    <property type="entry name" value="HAD superfamily/HAD-like"/>
    <property type="match status" value="1"/>
</dbReference>
<protein>
    <submittedName>
        <fullName evidence="2">Putative hydrolase of the HAD superfamily</fullName>
    </submittedName>
</protein>
<dbReference type="GO" id="GO:0016787">
    <property type="term" value="F:hydrolase activity"/>
    <property type="evidence" value="ECO:0007669"/>
    <property type="project" value="UniProtKB-KW"/>
</dbReference>
<comment type="caution">
    <text evidence="2">The sequence shown here is derived from an EMBL/GenBank/DDBJ whole genome shotgun (WGS) entry which is preliminary data.</text>
</comment>
<dbReference type="PANTHER" id="PTHR43316">
    <property type="entry name" value="HYDROLASE, HALOACID DELAHOGENASE-RELATED"/>
    <property type="match status" value="1"/>
</dbReference>
<dbReference type="SUPFAM" id="SSF56784">
    <property type="entry name" value="HAD-like"/>
    <property type="match status" value="1"/>
</dbReference>
<reference evidence="2 3" key="1">
    <citation type="submission" date="2016-10" db="EMBL/GenBank/DDBJ databases">
        <authorList>
            <person name="Varghese N."/>
            <person name="Submissions S."/>
        </authorList>
    </citation>
    <scope>NUCLEOTIDE SEQUENCE [LARGE SCALE GENOMIC DNA]</scope>
    <source>
        <strain evidence="2 3">DSM 18839</strain>
    </source>
</reference>
<evidence type="ECO:0000313" key="2">
    <source>
        <dbReference type="EMBL" id="SDF40852.1"/>
    </source>
</evidence>
<dbReference type="Proteomes" id="UP000198615">
    <property type="component" value="Unassembled WGS sequence"/>
</dbReference>
<dbReference type="EMBL" id="FNBW01000003">
    <property type="protein sequence ID" value="SDF40852.1"/>
    <property type="molecule type" value="Genomic_DNA"/>
</dbReference>
<dbReference type="PANTHER" id="PTHR43316:SF9">
    <property type="entry name" value="ACID DEHALOGENASE, PUTATIVE (AFU_ORTHOLOGUE AFUA_6G14460)-RELATED"/>
    <property type="match status" value="1"/>
</dbReference>
<dbReference type="AlphaFoldDB" id="A0A8G2BFM0"/>
<proteinExistence type="predicted"/>
<name>A0A8G2BFM0_9PROT</name>
<dbReference type="Gene3D" id="1.10.150.750">
    <property type="match status" value="1"/>
</dbReference>